<organism evidence="5 6">
    <name type="scientific">Persicobacter diffluens</name>
    <dbReference type="NCBI Taxonomy" id="981"/>
    <lineage>
        <taxon>Bacteria</taxon>
        <taxon>Pseudomonadati</taxon>
        <taxon>Bacteroidota</taxon>
        <taxon>Cytophagia</taxon>
        <taxon>Cytophagales</taxon>
        <taxon>Persicobacteraceae</taxon>
        <taxon>Persicobacter</taxon>
    </lineage>
</organism>
<dbReference type="Gene3D" id="3.20.20.80">
    <property type="entry name" value="Glycosidases"/>
    <property type="match status" value="1"/>
</dbReference>
<keyword evidence="3" id="KW-0326">Glycosidase</keyword>
<proteinExistence type="inferred from homology"/>
<gene>
    <name evidence="5" type="ORF">PEDI_49850</name>
</gene>
<evidence type="ECO:0000256" key="2">
    <source>
        <dbReference type="ARBA" id="ARBA00022801"/>
    </source>
</evidence>
<comment type="caution">
    <text evidence="5">The sequence shown here is derived from an EMBL/GenBank/DDBJ whole genome shotgun (WGS) entry which is preliminary data.</text>
</comment>
<dbReference type="AlphaFoldDB" id="A0AAN4W329"/>
<dbReference type="Pfam" id="PF01229">
    <property type="entry name" value="Glyco_hydro_39"/>
    <property type="match status" value="1"/>
</dbReference>
<accession>A0AAN4W329</accession>
<dbReference type="InterPro" id="IPR017853">
    <property type="entry name" value="GH"/>
</dbReference>
<protein>
    <recommendedName>
        <fullName evidence="4">Glycosyl hydrolases family 39 N-terminal catalytic domain-containing protein</fullName>
    </recommendedName>
</protein>
<dbReference type="EMBL" id="BQKE01000005">
    <property type="protein sequence ID" value="GJM64433.1"/>
    <property type="molecule type" value="Genomic_DNA"/>
</dbReference>
<evidence type="ECO:0000256" key="3">
    <source>
        <dbReference type="ARBA" id="ARBA00023295"/>
    </source>
</evidence>
<evidence type="ECO:0000313" key="6">
    <source>
        <dbReference type="Proteomes" id="UP001310022"/>
    </source>
</evidence>
<evidence type="ECO:0000313" key="5">
    <source>
        <dbReference type="EMBL" id="GJM64433.1"/>
    </source>
</evidence>
<keyword evidence="2" id="KW-0378">Hydrolase</keyword>
<dbReference type="Proteomes" id="UP001310022">
    <property type="component" value="Unassembled WGS sequence"/>
</dbReference>
<dbReference type="SUPFAM" id="SSF51445">
    <property type="entry name" value="(Trans)glycosidases"/>
    <property type="match status" value="1"/>
</dbReference>
<evidence type="ECO:0000256" key="1">
    <source>
        <dbReference type="ARBA" id="ARBA00008875"/>
    </source>
</evidence>
<sequence>MLCMALAGYAQTNVYVDWNKPNFEVTAYHWGINDEKVSAPDDGSGTADKGYNQYFNALSPALIRIHHAEMVKNLFDSEKKSWKVEKMKTTFGNAEVYKKADLLFNLCGWPAYMDKGGMLNPAYEAEYLQILADLVRVMRDEVGLKVKYWELTNEKEDEYEKHDRLNDLWDLYLNMAKVVKKVDPLAKVGGPALTHPAPKWVNSFLDRVHDQMDFLTWHNYGSPPAPEKYSDSVVVNRSVDVIANSAAFVKGELAKRNIEVETFLSEFNIQWTWTPVDERHGNNIGALFQALVVTKVAQQGVTGACVWHFKGDSYGLLSQDNTPRTPYYLYDWAKDYLIGQMTPFQTDHEALEVVGFQQKNGQRALLLMNKSANELPLAFQELSKKEIKTVETLVANQYAPKKLKGKHRFSIPGHSVMLVTLSSAAN</sequence>
<evidence type="ECO:0000259" key="4">
    <source>
        <dbReference type="Pfam" id="PF01229"/>
    </source>
</evidence>
<name>A0AAN4W329_9BACT</name>
<comment type="similarity">
    <text evidence="1">Belongs to the glycosyl hydrolase 39 family.</text>
</comment>
<feature type="domain" description="Glycosyl hydrolases family 39 N-terminal catalytic" evidence="4">
    <location>
        <begin position="135"/>
        <end position="299"/>
    </location>
</feature>
<dbReference type="GO" id="GO:0016798">
    <property type="term" value="F:hydrolase activity, acting on glycosyl bonds"/>
    <property type="evidence" value="ECO:0007669"/>
    <property type="project" value="UniProtKB-KW"/>
</dbReference>
<dbReference type="InterPro" id="IPR049166">
    <property type="entry name" value="GH39_cat"/>
</dbReference>
<reference evidence="5 6" key="1">
    <citation type="submission" date="2021-12" db="EMBL/GenBank/DDBJ databases">
        <title>Genome sequencing of bacteria with rrn-lacking chromosome and rrn-plasmid.</title>
        <authorList>
            <person name="Anda M."/>
            <person name="Iwasaki W."/>
        </authorList>
    </citation>
    <scope>NUCLEOTIDE SEQUENCE [LARGE SCALE GENOMIC DNA]</scope>
    <source>
        <strain evidence="5 6">NBRC 15940</strain>
    </source>
</reference>
<keyword evidence="6" id="KW-1185">Reference proteome</keyword>